<name>A0A1I7I6L2_9BACT</name>
<sequence>MITTPLQYHAVASRIEQIKDADAGTPAAEELRILTKLIVKFVAEQNTANAVRKA</sequence>
<keyword evidence="2" id="KW-1185">Reference proteome</keyword>
<dbReference type="OrthoDB" id="9796786at2"/>
<dbReference type="EMBL" id="FPCA01000002">
    <property type="protein sequence ID" value="SFU68583.1"/>
    <property type="molecule type" value="Genomic_DNA"/>
</dbReference>
<dbReference type="STRING" id="388950.GCA_001611675_01584"/>
<evidence type="ECO:0000313" key="2">
    <source>
        <dbReference type="Proteomes" id="UP000182491"/>
    </source>
</evidence>
<protein>
    <submittedName>
        <fullName evidence="1">Uncharacterized protein</fullName>
    </submittedName>
</protein>
<dbReference type="Proteomes" id="UP000182491">
    <property type="component" value="Unassembled WGS sequence"/>
</dbReference>
<gene>
    <name evidence="1" type="ORF">SAMN04487941_1959</name>
</gene>
<dbReference type="RefSeq" id="WP_157578011.1">
    <property type="nucleotide sequence ID" value="NZ_BMXC01000002.1"/>
</dbReference>
<dbReference type="AlphaFoldDB" id="A0A1I7I6L2"/>
<proteinExistence type="predicted"/>
<organism evidence="1 2">
    <name type="scientific">Pontibacter akesuensis</name>
    <dbReference type="NCBI Taxonomy" id="388950"/>
    <lineage>
        <taxon>Bacteria</taxon>
        <taxon>Pseudomonadati</taxon>
        <taxon>Bacteroidota</taxon>
        <taxon>Cytophagia</taxon>
        <taxon>Cytophagales</taxon>
        <taxon>Hymenobacteraceae</taxon>
        <taxon>Pontibacter</taxon>
    </lineage>
</organism>
<evidence type="ECO:0000313" key="1">
    <source>
        <dbReference type="EMBL" id="SFU68583.1"/>
    </source>
</evidence>
<reference evidence="2" key="1">
    <citation type="submission" date="2016-10" db="EMBL/GenBank/DDBJ databases">
        <authorList>
            <person name="Varghese N."/>
        </authorList>
    </citation>
    <scope>NUCLEOTIDE SEQUENCE [LARGE SCALE GENOMIC DNA]</scope>
    <source>
        <strain evidence="2">DSM 18820</strain>
    </source>
</reference>
<accession>A0A1I7I6L2</accession>